<sequence>MNDILISIGRTCIAYVLIMIIITMMGKQISAQATYHSFAVSIMLGSIAANIAFDLKLNVWAMIGSFITLSLIAYLLFFLASKRRIFRRWITGRPTVVIEHGRILEQNMKKLRYTLDMLSQALRQKDIFDLQEVDYALIENDGKLSVLKKNTYQTVKRHDLSFLSPTSQQFPVELVMNGEIISKNTGETPYTEAWLYQELRKRGYELSDVHYAVVSTSGMLYIDTYNDHLSSPLDVE</sequence>
<dbReference type="AlphaFoldDB" id="A0A0M0LA80"/>
<feature type="transmembrane region" description="Helical" evidence="7">
    <location>
        <begin position="33"/>
        <end position="53"/>
    </location>
</feature>
<organism evidence="9 10">
    <name type="scientific">Priestia koreensis</name>
    <dbReference type="NCBI Taxonomy" id="284581"/>
    <lineage>
        <taxon>Bacteria</taxon>
        <taxon>Bacillati</taxon>
        <taxon>Bacillota</taxon>
        <taxon>Bacilli</taxon>
        <taxon>Bacillales</taxon>
        <taxon>Bacillaceae</taxon>
        <taxon>Priestia</taxon>
    </lineage>
</organism>
<evidence type="ECO:0000256" key="4">
    <source>
        <dbReference type="ARBA" id="ARBA00022692"/>
    </source>
</evidence>
<comment type="subcellular location">
    <subcellularLocation>
        <location evidence="1">Cell membrane</location>
        <topology evidence="1">Multi-pass membrane protein</topology>
    </subcellularLocation>
</comment>
<keyword evidence="3" id="KW-1003">Cell membrane</keyword>
<dbReference type="RefSeq" id="WP_053400453.1">
    <property type="nucleotide sequence ID" value="NZ_JBNNNH010000004.1"/>
</dbReference>
<proteinExistence type="inferred from homology"/>
<evidence type="ECO:0000313" key="10">
    <source>
        <dbReference type="Proteomes" id="UP000037558"/>
    </source>
</evidence>
<dbReference type="OrthoDB" id="9778331at2"/>
<evidence type="ECO:0000256" key="1">
    <source>
        <dbReference type="ARBA" id="ARBA00004651"/>
    </source>
</evidence>
<comment type="similarity">
    <text evidence="2">Belongs to the UPF0702 family.</text>
</comment>
<dbReference type="STRING" id="284581.AMD01_05770"/>
<dbReference type="Gene3D" id="3.30.240.20">
    <property type="entry name" value="bsu07140 like domains"/>
    <property type="match status" value="2"/>
</dbReference>
<evidence type="ECO:0000313" key="9">
    <source>
        <dbReference type="EMBL" id="KOO47548.1"/>
    </source>
</evidence>
<keyword evidence="6 7" id="KW-0472">Membrane</keyword>
<keyword evidence="10" id="KW-1185">Reference proteome</keyword>
<keyword evidence="5 7" id="KW-1133">Transmembrane helix</keyword>
<dbReference type="PANTHER" id="PTHR34582:SF7">
    <property type="entry name" value="UPF0702 TRANSMEMBRANE PROTEIN YDFS"/>
    <property type="match status" value="1"/>
</dbReference>
<evidence type="ECO:0000256" key="3">
    <source>
        <dbReference type="ARBA" id="ARBA00022475"/>
    </source>
</evidence>
<evidence type="ECO:0000259" key="8">
    <source>
        <dbReference type="Pfam" id="PF04239"/>
    </source>
</evidence>
<protein>
    <recommendedName>
        <fullName evidence="8">YetF C-terminal domain-containing protein</fullName>
    </recommendedName>
</protein>
<name>A0A0M0LA80_9BACI</name>
<dbReference type="Pfam" id="PF04239">
    <property type="entry name" value="DUF421"/>
    <property type="match status" value="1"/>
</dbReference>
<dbReference type="InterPro" id="IPR023090">
    <property type="entry name" value="UPF0702_alpha/beta_dom_sf"/>
</dbReference>
<dbReference type="PANTHER" id="PTHR34582">
    <property type="entry name" value="UPF0702 TRANSMEMBRANE PROTEIN YCAP"/>
    <property type="match status" value="1"/>
</dbReference>
<keyword evidence="4 7" id="KW-0812">Transmembrane</keyword>
<reference evidence="10" key="1">
    <citation type="submission" date="2015-08" db="EMBL/GenBank/DDBJ databases">
        <title>Fjat-14210 dsm16467.</title>
        <authorList>
            <person name="Liu B."/>
            <person name="Wang J."/>
            <person name="Zhu Y."/>
            <person name="Liu G."/>
            <person name="Chen Q."/>
            <person name="Chen Z."/>
            <person name="Lan J."/>
            <person name="Che J."/>
            <person name="Ge C."/>
            <person name="Shi H."/>
            <person name="Pan Z."/>
            <person name="Liu X."/>
        </authorList>
    </citation>
    <scope>NUCLEOTIDE SEQUENCE [LARGE SCALE GENOMIC DNA]</scope>
    <source>
        <strain evidence="10">DSM 16467</strain>
    </source>
</reference>
<evidence type="ECO:0000256" key="7">
    <source>
        <dbReference type="SAM" id="Phobius"/>
    </source>
</evidence>
<accession>A0A0M0LA80</accession>
<feature type="domain" description="YetF C-terminal" evidence="8">
    <location>
        <begin position="82"/>
        <end position="213"/>
    </location>
</feature>
<dbReference type="GO" id="GO:0005886">
    <property type="term" value="C:plasma membrane"/>
    <property type="evidence" value="ECO:0007669"/>
    <property type="project" value="UniProtKB-SubCell"/>
</dbReference>
<evidence type="ECO:0000256" key="5">
    <source>
        <dbReference type="ARBA" id="ARBA00022989"/>
    </source>
</evidence>
<dbReference type="Proteomes" id="UP000037558">
    <property type="component" value="Unassembled WGS sequence"/>
</dbReference>
<dbReference type="PATRIC" id="fig|284581.3.peg.4547"/>
<feature type="transmembrane region" description="Helical" evidence="7">
    <location>
        <begin position="59"/>
        <end position="80"/>
    </location>
</feature>
<comment type="caution">
    <text evidence="9">The sequence shown here is derived from an EMBL/GenBank/DDBJ whole genome shotgun (WGS) entry which is preliminary data.</text>
</comment>
<dbReference type="InterPro" id="IPR007353">
    <property type="entry name" value="DUF421"/>
</dbReference>
<gene>
    <name evidence="9" type="ORF">AMD01_05770</name>
</gene>
<dbReference type="EMBL" id="LILC01000007">
    <property type="protein sequence ID" value="KOO47548.1"/>
    <property type="molecule type" value="Genomic_DNA"/>
</dbReference>
<evidence type="ECO:0000256" key="2">
    <source>
        <dbReference type="ARBA" id="ARBA00006448"/>
    </source>
</evidence>
<feature type="transmembrane region" description="Helical" evidence="7">
    <location>
        <begin position="6"/>
        <end position="26"/>
    </location>
</feature>
<evidence type="ECO:0000256" key="6">
    <source>
        <dbReference type="ARBA" id="ARBA00023136"/>
    </source>
</evidence>